<sequence length="368" mass="42652">MKHWHSSSDGVLGDMDLLTEILVRLPVKDVLRSKCVCKKWKSLICEPQFCYEHTLGLCSPNPYPSGILLQRYNDLTLLPKKADIIPFTNDSNKRFAHLHHAYNKLDELRHYRIQQSCNGLLLWQSTPEFVLDPPYDAGTKEVLHQGCSFYVSNPTTGHYVPVDQFGHEFHRLFFSKPFLVFEPWKSPHYKIIFFAKADGDRKKLTAKMKMSVYSSATESWSKVDLLPSFPNSNLSYGVYCNGAIHWYALVVYFGECGGNLHLIVARKDEKLRYDILELKEDYSEWIVRYYIDLTTIESKISHFGVSCVVRQPPKEDENEETKLAIVSVDFQKLVAYNLKDHSSRIFYEEQAGFVPYIQLQYFETLAGM</sequence>
<name>A0ABU6TCM7_9FABA</name>
<proteinExistence type="predicted"/>
<accession>A0ABU6TCM7</accession>
<gene>
    <name evidence="2" type="ORF">PIB30_027967</name>
</gene>
<dbReference type="SUPFAM" id="SSF81383">
    <property type="entry name" value="F-box domain"/>
    <property type="match status" value="1"/>
</dbReference>
<organism evidence="2 3">
    <name type="scientific">Stylosanthes scabra</name>
    <dbReference type="NCBI Taxonomy" id="79078"/>
    <lineage>
        <taxon>Eukaryota</taxon>
        <taxon>Viridiplantae</taxon>
        <taxon>Streptophyta</taxon>
        <taxon>Embryophyta</taxon>
        <taxon>Tracheophyta</taxon>
        <taxon>Spermatophyta</taxon>
        <taxon>Magnoliopsida</taxon>
        <taxon>eudicotyledons</taxon>
        <taxon>Gunneridae</taxon>
        <taxon>Pentapetalae</taxon>
        <taxon>rosids</taxon>
        <taxon>fabids</taxon>
        <taxon>Fabales</taxon>
        <taxon>Fabaceae</taxon>
        <taxon>Papilionoideae</taxon>
        <taxon>50 kb inversion clade</taxon>
        <taxon>dalbergioids sensu lato</taxon>
        <taxon>Dalbergieae</taxon>
        <taxon>Pterocarpus clade</taxon>
        <taxon>Stylosanthes</taxon>
    </lineage>
</organism>
<evidence type="ECO:0000313" key="3">
    <source>
        <dbReference type="Proteomes" id="UP001341840"/>
    </source>
</evidence>
<feature type="domain" description="F-box" evidence="1">
    <location>
        <begin position="13"/>
        <end position="53"/>
    </location>
</feature>
<dbReference type="PANTHER" id="PTHR35546:SF115">
    <property type="entry name" value="F-BOX DOMAIN-CONTAINING PROTEIN"/>
    <property type="match status" value="1"/>
</dbReference>
<dbReference type="InterPro" id="IPR001810">
    <property type="entry name" value="F-box_dom"/>
</dbReference>
<dbReference type="CDD" id="cd22157">
    <property type="entry name" value="F-box_AtFBW1-like"/>
    <property type="match status" value="1"/>
</dbReference>
<comment type="caution">
    <text evidence="2">The sequence shown here is derived from an EMBL/GenBank/DDBJ whole genome shotgun (WGS) entry which is preliminary data.</text>
</comment>
<dbReference type="Proteomes" id="UP001341840">
    <property type="component" value="Unassembled WGS sequence"/>
</dbReference>
<evidence type="ECO:0000313" key="2">
    <source>
        <dbReference type="EMBL" id="MED6145723.1"/>
    </source>
</evidence>
<dbReference type="SMART" id="SM00256">
    <property type="entry name" value="FBOX"/>
    <property type="match status" value="1"/>
</dbReference>
<reference evidence="2 3" key="1">
    <citation type="journal article" date="2023" name="Plants (Basel)">
        <title>Bridging the Gap: Combining Genomics and Transcriptomics Approaches to Understand Stylosanthes scabra, an Orphan Legume from the Brazilian Caatinga.</title>
        <authorList>
            <person name="Ferreira-Neto J.R.C."/>
            <person name="da Silva M.D."/>
            <person name="Binneck E."/>
            <person name="de Melo N.F."/>
            <person name="da Silva R.H."/>
            <person name="de Melo A.L.T.M."/>
            <person name="Pandolfi V."/>
            <person name="Bustamante F.O."/>
            <person name="Brasileiro-Vidal A.C."/>
            <person name="Benko-Iseppon A.M."/>
        </authorList>
    </citation>
    <scope>NUCLEOTIDE SEQUENCE [LARGE SCALE GENOMIC DNA]</scope>
    <source>
        <tissue evidence="2">Leaves</tissue>
    </source>
</reference>
<dbReference type="Gene3D" id="1.20.1280.50">
    <property type="match status" value="1"/>
</dbReference>
<protein>
    <recommendedName>
        <fullName evidence="1">F-box domain-containing protein</fullName>
    </recommendedName>
</protein>
<dbReference type="PANTHER" id="PTHR35546">
    <property type="entry name" value="F-BOX PROTEIN INTERACTION DOMAIN PROTEIN-RELATED"/>
    <property type="match status" value="1"/>
</dbReference>
<dbReference type="InterPro" id="IPR055290">
    <property type="entry name" value="At3g26010-like"/>
</dbReference>
<dbReference type="InterPro" id="IPR036047">
    <property type="entry name" value="F-box-like_dom_sf"/>
</dbReference>
<dbReference type="Pfam" id="PF00646">
    <property type="entry name" value="F-box"/>
    <property type="match status" value="1"/>
</dbReference>
<keyword evidence="3" id="KW-1185">Reference proteome</keyword>
<dbReference type="EMBL" id="JASCZI010090730">
    <property type="protein sequence ID" value="MED6145723.1"/>
    <property type="molecule type" value="Genomic_DNA"/>
</dbReference>
<evidence type="ECO:0000259" key="1">
    <source>
        <dbReference type="SMART" id="SM00256"/>
    </source>
</evidence>